<dbReference type="InParanoid" id="A0A067LUS2"/>
<dbReference type="InterPro" id="IPR027417">
    <property type="entry name" value="P-loop_NTPase"/>
</dbReference>
<dbReference type="Gene3D" id="3.40.50.300">
    <property type="entry name" value="P-loop containing nucleotide triphosphate hydrolases"/>
    <property type="match status" value="1"/>
</dbReference>
<dbReference type="EMBL" id="KL198115">
    <property type="protein sequence ID" value="KDQ07088.1"/>
    <property type="molecule type" value="Genomic_DNA"/>
</dbReference>
<dbReference type="STRING" id="930990.A0A067LUS2"/>
<dbReference type="Proteomes" id="UP000027195">
    <property type="component" value="Unassembled WGS sequence"/>
</dbReference>
<feature type="region of interest" description="Disordered" evidence="1">
    <location>
        <begin position="52"/>
        <end position="74"/>
    </location>
</feature>
<dbReference type="OrthoDB" id="59699at2759"/>
<evidence type="ECO:0000313" key="2">
    <source>
        <dbReference type="EMBL" id="KDQ07088.1"/>
    </source>
</evidence>
<evidence type="ECO:0000313" key="3">
    <source>
        <dbReference type="Proteomes" id="UP000027195"/>
    </source>
</evidence>
<dbReference type="SUPFAM" id="SSF52540">
    <property type="entry name" value="P-loop containing nucleoside triphosphate hydrolases"/>
    <property type="match status" value="2"/>
</dbReference>
<proteinExistence type="predicted"/>
<sequence length="455" mass="49622">MSEIGRPPKFRILIIGRANAGKTTILRAVCGAEGEPNVYDQEGNEITAQAHAKDSPEATPAESEAVPDTTVTESGAVPDVAIAESEDVPDATLAESGGELTPRSTRLALRTTLRTTFRSIRACIMCRAPDSILIPSPPMDPSLAPSLHARGTPSSVLAPDSISAPNPPIGLNFAPSLPLWGTSNPILASSALRGEHNIEYSLMFPSNPGFVFHDSRGFESGAVDELELVRKFIREKASLGSMKNQLHAIWYCFSTDSNRFMTAADKEFFNTIDTGTVPVIAIFTKFDARDSVAFSALSAQGFPHEEAQKRAPEHAKAQFDQEVLPLIEKLAHPPKAVVCLRNMHNKGSLDLIQKSASELIEKTESALDDGALKMLLVQAQHINVELCMKGAVNSGVITKAAQDALQEDPITFNPLHKPLIKDIFQWFPPIWPLEDVRFYTIYQVTIALPKTWEYS</sequence>
<organism evidence="2 3">
    <name type="scientific">Botryobasidium botryosum (strain FD-172 SS1)</name>
    <dbReference type="NCBI Taxonomy" id="930990"/>
    <lineage>
        <taxon>Eukaryota</taxon>
        <taxon>Fungi</taxon>
        <taxon>Dikarya</taxon>
        <taxon>Basidiomycota</taxon>
        <taxon>Agaricomycotina</taxon>
        <taxon>Agaricomycetes</taxon>
        <taxon>Cantharellales</taxon>
        <taxon>Botryobasidiaceae</taxon>
        <taxon>Botryobasidium</taxon>
    </lineage>
</organism>
<protein>
    <recommendedName>
        <fullName evidence="4">G domain-containing protein</fullName>
    </recommendedName>
</protein>
<reference evidence="3" key="1">
    <citation type="journal article" date="2014" name="Proc. Natl. Acad. Sci. U.S.A.">
        <title>Extensive sampling of basidiomycete genomes demonstrates inadequacy of the white-rot/brown-rot paradigm for wood decay fungi.</title>
        <authorList>
            <person name="Riley R."/>
            <person name="Salamov A.A."/>
            <person name="Brown D.W."/>
            <person name="Nagy L.G."/>
            <person name="Floudas D."/>
            <person name="Held B.W."/>
            <person name="Levasseur A."/>
            <person name="Lombard V."/>
            <person name="Morin E."/>
            <person name="Otillar R."/>
            <person name="Lindquist E.A."/>
            <person name="Sun H."/>
            <person name="LaButti K.M."/>
            <person name="Schmutz J."/>
            <person name="Jabbour D."/>
            <person name="Luo H."/>
            <person name="Baker S.E."/>
            <person name="Pisabarro A.G."/>
            <person name="Walton J.D."/>
            <person name="Blanchette R.A."/>
            <person name="Henrissat B."/>
            <person name="Martin F."/>
            <person name="Cullen D."/>
            <person name="Hibbett D.S."/>
            <person name="Grigoriev I.V."/>
        </authorList>
    </citation>
    <scope>NUCLEOTIDE SEQUENCE [LARGE SCALE GENOMIC DNA]</scope>
    <source>
        <strain evidence="3">FD-172 SS1</strain>
    </source>
</reference>
<name>A0A067LUS2_BOTB1</name>
<dbReference type="HOGENOM" id="CLU_023805_1_0_1"/>
<accession>A0A067LUS2</accession>
<evidence type="ECO:0000256" key="1">
    <source>
        <dbReference type="SAM" id="MobiDB-lite"/>
    </source>
</evidence>
<gene>
    <name evidence="2" type="ORF">BOTBODRAFT_39072</name>
</gene>
<keyword evidence="3" id="KW-1185">Reference proteome</keyword>
<evidence type="ECO:0008006" key="4">
    <source>
        <dbReference type="Google" id="ProtNLM"/>
    </source>
</evidence>
<dbReference type="AlphaFoldDB" id="A0A067LUS2"/>